<sequence length="328" mass="35805">MTGFDITLLILAALVLITLFAGIKTVPQGYNYTVERFGRYTRTLMPGLNLIVPFFDRIGARLNMMEQVLDVPTQEVITRDNAIVGVDGVAFYQVLNAAQSAYQVSNLQYAILNLTMTNIRSVMGSMDLDELLSNRDAINDRLLRIVDEAAHPWGLKMTRVEIKDINPPADIVTSMARQMKAERDKRAQVLEAEGDRNAQILRAEGQKQSQILEAEGKLEAAKREAEARERLAEAEARATTLVSDAVSSGNVQALNYFVAQKYTEALGNIASAKNQKVVLMPLEASSLIGSLAGIGAIAKEVFGDSGHTVDPTPTTPAPRSRSVPTTRS</sequence>
<dbReference type="InterPro" id="IPR001107">
    <property type="entry name" value="Band_7"/>
</dbReference>
<evidence type="ECO:0000256" key="3">
    <source>
        <dbReference type="SAM" id="MobiDB-lite"/>
    </source>
</evidence>
<name>A0ABU1MCJ6_9HYPH</name>
<organism evidence="5 6">
    <name type="scientific">Brucella pseudogrignonensis</name>
    <dbReference type="NCBI Taxonomy" id="419475"/>
    <lineage>
        <taxon>Bacteria</taxon>
        <taxon>Pseudomonadati</taxon>
        <taxon>Pseudomonadota</taxon>
        <taxon>Alphaproteobacteria</taxon>
        <taxon>Hyphomicrobiales</taxon>
        <taxon>Brucellaceae</taxon>
        <taxon>Brucella/Ochrobactrum group</taxon>
        <taxon>Brucella</taxon>
    </lineage>
</organism>
<dbReference type="RefSeq" id="WP_310014833.1">
    <property type="nucleotide sequence ID" value="NZ_JAVDQT010000007.1"/>
</dbReference>
<dbReference type="PANTHER" id="PTHR43327">
    <property type="entry name" value="STOMATIN-LIKE PROTEIN 2, MITOCHONDRIAL"/>
    <property type="match status" value="1"/>
</dbReference>
<feature type="coiled-coil region" evidence="2">
    <location>
        <begin position="204"/>
        <end position="244"/>
    </location>
</feature>
<keyword evidence="2" id="KW-0175">Coiled coil</keyword>
<evidence type="ECO:0000313" key="6">
    <source>
        <dbReference type="Proteomes" id="UP001184614"/>
    </source>
</evidence>
<dbReference type="GO" id="GO:0006508">
    <property type="term" value="P:proteolysis"/>
    <property type="evidence" value="ECO:0007669"/>
    <property type="project" value="UniProtKB-KW"/>
</dbReference>
<comment type="subcellular location">
    <subcellularLocation>
        <location evidence="1">Membrane</location>
        <topology evidence="1">Single-pass membrane protein</topology>
    </subcellularLocation>
</comment>
<dbReference type="InterPro" id="IPR050710">
    <property type="entry name" value="Band7/mec-2_domain"/>
</dbReference>
<dbReference type="PANTHER" id="PTHR43327:SF10">
    <property type="entry name" value="STOMATIN-LIKE PROTEIN 2, MITOCHONDRIAL"/>
    <property type="match status" value="1"/>
</dbReference>
<feature type="region of interest" description="Disordered" evidence="3">
    <location>
        <begin position="303"/>
        <end position="328"/>
    </location>
</feature>
<dbReference type="EMBL" id="JAVDQT010000007">
    <property type="protein sequence ID" value="MDR6433769.1"/>
    <property type="molecule type" value="Genomic_DNA"/>
</dbReference>
<feature type="domain" description="Band 7" evidence="4">
    <location>
        <begin position="21"/>
        <end position="179"/>
    </location>
</feature>
<dbReference type="Proteomes" id="UP001184614">
    <property type="component" value="Unassembled WGS sequence"/>
</dbReference>
<dbReference type="InterPro" id="IPR001972">
    <property type="entry name" value="Stomatin_HflK_fam"/>
</dbReference>
<dbReference type="Gene3D" id="3.30.479.30">
    <property type="entry name" value="Band 7 domain"/>
    <property type="match status" value="1"/>
</dbReference>
<dbReference type="SMART" id="SM00244">
    <property type="entry name" value="PHB"/>
    <property type="match status" value="1"/>
</dbReference>
<evidence type="ECO:0000256" key="2">
    <source>
        <dbReference type="SAM" id="Coils"/>
    </source>
</evidence>
<dbReference type="CDD" id="cd08829">
    <property type="entry name" value="SPFH_paraslipin"/>
    <property type="match status" value="1"/>
</dbReference>
<comment type="caution">
    <text evidence="5">The sequence shown here is derived from an EMBL/GenBank/DDBJ whole genome shotgun (WGS) entry which is preliminary data.</text>
</comment>
<evidence type="ECO:0000259" key="4">
    <source>
        <dbReference type="SMART" id="SM00244"/>
    </source>
</evidence>
<proteinExistence type="predicted"/>
<keyword evidence="5" id="KW-0645">Protease</keyword>
<dbReference type="Pfam" id="PF01145">
    <property type="entry name" value="Band_7"/>
    <property type="match status" value="1"/>
</dbReference>
<gene>
    <name evidence="5" type="ORF">J2782_003515</name>
</gene>
<protein>
    <submittedName>
        <fullName evidence="5">Regulator of protease activity HflC (Stomatin/prohibitin superfamily)</fullName>
    </submittedName>
</protein>
<reference evidence="5 6" key="1">
    <citation type="submission" date="2023-07" db="EMBL/GenBank/DDBJ databases">
        <title>Sorghum-associated microbial communities from plants grown in Nebraska, USA.</title>
        <authorList>
            <person name="Schachtman D."/>
        </authorList>
    </citation>
    <scope>NUCLEOTIDE SEQUENCE [LARGE SCALE GENOMIC DNA]</scope>
    <source>
        <strain evidence="5 6">DS1730</strain>
    </source>
</reference>
<evidence type="ECO:0000313" key="5">
    <source>
        <dbReference type="EMBL" id="MDR6433769.1"/>
    </source>
</evidence>
<evidence type="ECO:0000256" key="1">
    <source>
        <dbReference type="ARBA" id="ARBA00004167"/>
    </source>
</evidence>
<keyword evidence="6" id="KW-1185">Reference proteome</keyword>
<feature type="compositionally biased region" description="Low complexity" evidence="3">
    <location>
        <begin position="317"/>
        <end position="328"/>
    </location>
</feature>
<dbReference type="GO" id="GO:0008233">
    <property type="term" value="F:peptidase activity"/>
    <property type="evidence" value="ECO:0007669"/>
    <property type="project" value="UniProtKB-KW"/>
</dbReference>
<dbReference type="InterPro" id="IPR036013">
    <property type="entry name" value="Band_7/SPFH_dom_sf"/>
</dbReference>
<dbReference type="PRINTS" id="PR00721">
    <property type="entry name" value="STOMATIN"/>
</dbReference>
<keyword evidence="5" id="KW-0378">Hydrolase</keyword>
<accession>A0ABU1MCJ6</accession>
<dbReference type="SUPFAM" id="SSF117892">
    <property type="entry name" value="Band 7/SPFH domain"/>
    <property type="match status" value="1"/>
</dbReference>